<feature type="region of interest" description="Disordered" evidence="1">
    <location>
        <begin position="31"/>
        <end position="70"/>
    </location>
</feature>
<organism evidence="3 4">
    <name type="scientific">Fimbriimonas ginsengisoli</name>
    <dbReference type="NCBI Taxonomy" id="1005039"/>
    <lineage>
        <taxon>Bacteria</taxon>
        <taxon>Bacillati</taxon>
        <taxon>Armatimonadota</taxon>
        <taxon>Fimbriimonadia</taxon>
        <taxon>Fimbriimonadales</taxon>
        <taxon>Fimbriimonadaceae</taxon>
        <taxon>Fimbriimonas</taxon>
    </lineage>
</organism>
<dbReference type="EMBL" id="JACOSL010000037">
    <property type="protein sequence ID" value="MBI1756615.1"/>
    <property type="molecule type" value="Genomic_DNA"/>
</dbReference>
<keyword evidence="2" id="KW-1133">Transmembrane helix</keyword>
<evidence type="ECO:0000313" key="3">
    <source>
        <dbReference type="EMBL" id="MBI1756615.1"/>
    </source>
</evidence>
<gene>
    <name evidence="3" type="ORF">HYR64_05855</name>
</gene>
<dbReference type="AlphaFoldDB" id="A0A931PVU1"/>
<accession>A0A931PVU1</accession>
<keyword evidence="2" id="KW-0812">Transmembrane</keyword>
<comment type="caution">
    <text evidence="3">The sequence shown here is derived from an EMBL/GenBank/DDBJ whole genome shotgun (WGS) entry which is preliminary data.</text>
</comment>
<evidence type="ECO:0000256" key="2">
    <source>
        <dbReference type="SAM" id="Phobius"/>
    </source>
</evidence>
<reference evidence="3" key="1">
    <citation type="submission" date="2020-07" db="EMBL/GenBank/DDBJ databases">
        <title>Huge and variable diversity of episymbiotic CPR bacteria and DPANN archaea in groundwater ecosystems.</title>
        <authorList>
            <person name="He C.Y."/>
            <person name="Keren R."/>
            <person name="Whittaker M."/>
            <person name="Farag I.F."/>
            <person name="Doudna J."/>
            <person name="Cate J.H.D."/>
            <person name="Banfield J.F."/>
        </authorList>
    </citation>
    <scope>NUCLEOTIDE SEQUENCE</scope>
    <source>
        <strain evidence="3">NC_groundwater_17_Pr7_B-0.1um_64_12</strain>
    </source>
</reference>
<evidence type="ECO:0000313" key="4">
    <source>
        <dbReference type="Proteomes" id="UP000727962"/>
    </source>
</evidence>
<dbReference type="Proteomes" id="UP000727962">
    <property type="component" value="Unassembled WGS sequence"/>
</dbReference>
<feature type="transmembrane region" description="Helical" evidence="2">
    <location>
        <begin position="6"/>
        <end position="27"/>
    </location>
</feature>
<sequence length="70" mass="7609">MINSRPLLAVGGSVAVLASIVAIAFWAKRRQAPSASEEVREEPSETAPPPTEEKQKHDRRHAHNGRAVKA</sequence>
<name>A0A931PVU1_FIMGI</name>
<proteinExistence type="predicted"/>
<feature type="compositionally biased region" description="Basic residues" evidence="1">
    <location>
        <begin position="57"/>
        <end position="70"/>
    </location>
</feature>
<protein>
    <submittedName>
        <fullName evidence="3">Uncharacterized protein</fullName>
    </submittedName>
</protein>
<keyword evidence="2" id="KW-0472">Membrane</keyword>
<evidence type="ECO:0000256" key="1">
    <source>
        <dbReference type="SAM" id="MobiDB-lite"/>
    </source>
</evidence>